<name>A0A0E9N5H2_9BACT</name>
<gene>
    <name evidence="12" type="primary">hisF</name>
    <name evidence="12" type="ORF">FPE01S_04_04610</name>
</gene>
<proteinExistence type="inferred from homology"/>
<dbReference type="GO" id="GO:0000107">
    <property type="term" value="F:imidazoleglycerol-phosphate synthase activity"/>
    <property type="evidence" value="ECO:0007669"/>
    <property type="project" value="InterPro"/>
</dbReference>
<evidence type="ECO:0000256" key="7">
    <source>
        <dbReference type="ARBA" id="ARBA00023239"/>
    </source>
</evidence>
<dbReference type="AlphaFoldDB" id="A0A0E9N5H2"/>
<dbReference type="SUPFAM" id="SSF51366">
    <property type="entry name" value="Ribulose-phoshate binding barrel"/>
    <property type="match status" value="1"/>
</dbReference>
<dbReference type="InterPro" id="IPR050064">
    <property type="entry name" value="IGPS_HisA/HisF"/>
</dbReference>
<dbReference type="GO" id="GO:0000105">
    <property type="term" value="P:L-histidine biosynthetic process"/>
    <property type="evidence" value="ECO:0007669"/>
    <property type="project" value="UniProtKB-UniPathway"/>
</dbReference>
<evidence type="ECO:0000256" key="5">
    <source>
        <dbReference type="ARBA" id="ARBA00022605"/>
    </source>
</evidence>
<dbReference type="EMBL" id="BBWV01000004">
    <property type="protein sequence ID" value="GAO45217.1"/>
    <property type="molecule type" value="Genomic_DNA"/>
</dbReference>
<dbReference type="InterPro" id="IPR013785">
    <property type="entry name" value="Aldolase_TIM"/>
</dbReference>
<dbReference type="CDD" id="cd04731">
    <property type="entry name" value="HisF"/>
    <property type="match status" value="1"/>
</dbReference>
<dbReference type="GO" id="GO:0016829">
    <property type="term" value="F:lyase activity"/>
    <property type="evidence" value="ECO:0007669"/>
    <property type="project" value="UniProtKB-KW"/>
</dbReference>
<dbReference type="Proteomes" id="UP000033121">
    <property type="component" value="Unassembled WGS sequence"/>
</dbReference>
<evidence type="ECO:0000256" key="3">
    <source>
        <dbReference type="ARBA" id="ARBA00011152"/>
    </source>
</evidence>
<keyword evidence="13" id="KW-1185">Reference proteome</keyword>
<dbReference type="InterPro" id="IPR004651">
    <property type="entry name" value="HisF"/>
</dbReference>
<dbReference type="Gene3D" id="3.20.20.70">
    <property type="entry name" value="Aldolase class I"/>
    <property type="match status" value="1"/>
</dbReference>
<comment type="catalytic activity">
    <reaction evidence="10">
        <text>5-[(5-phospho-1-deoxy-D-ribulos-1-ylimino)methylamino]-1-(5-phospho-beta-D-ribosyl)imidazole-4-carboxamide + L-glutamine = D-erythro-1-(imidazol-4-yl)glycerol 3-phosphate + 5-amino-1-(5-phospho-beta-D-ribosyl)imidazole-4-carboxamide + L-glutamate + H(+)</text>
        <dbReference type="Rhea" id="RHEA:24793"/>
        <dbReference type="ChEBI" id="CHEBI:15378"/>
        <dbReference type="ChEBI" id="CHEBI:29985"/>
        <dbReference type="ChEBI" id="CHEBI:58278"/>
        <dbReference type="ChEBI" id="CHEBI:58359"/>
        <dbReference type="ChEBI" id="CHEBI:58475"/>
        <dbReference type="ChEBI" id="CHEBI:58525"/>
        <dbReference type="EC" id="4.3.2.10"/>
    </reaction>
</comment>
<keyword evidence="7" id="KW-0456">Lyase</keyword>
<sequence>MKRIRIIPVLLLRNEGLYKTVGFKDARYVGDPVNTVKIFNEKGVDEIVVLDISATKTGQSINFAKIREMAGEAFMPMAYGGGVASFEDARKVFDAGFEKVIVNTAAVKKPDVITRIAQVYGSQSAVVCIDAKKNWLGKYRVYIEGGTVNTGKEPWTFAREMENIGAGEIIIQSIDRDGTWTGYDLELVKKVSEQINVPVIACGGARDMSDFRNAVTEGGASAVAAGSMFVYQKKGMGVLISFPGESLKV</sequence>
<comment type="pathway">
    <text evidence="1">Amino-acid biosynthesis; L-histidine biosynthesis; L-histidine from 5-phospho-alpha-D-ribose 1-diphosphate: step 5/9.</text>
</comment>
<dbReference type="RefSeq" id="WP_046371168.1">
    <property type="nucleotide sequence ID" value="NZ_BBWV01000004.1"/>
</dbReference>
<dbReference type="NCBIfam" id="NF038364">
    <property type="entry name" value="AglZ_HisF2_fam"/>
    <property type="match status" value="1"/>
</dbReference>
<dbReference type="UniPathway" id="UPA00031">
    <property type="reaction ID" value="UER00010"/>
</dbReference>
<dbReference type="STRING" id="1220578.FPE01S_04_04610"/>
<comment type="function">
    <text evidence="8">IGPS catalyzes the conversion of PRFAR and glutamine to IGP, AICAR and glutamate. The HisF subunit catalyzes the cyclization activity that produces IGP and AICAR from PRFAR using the ammonia provided by the HisH subunit.</text>
</comment>
<evidence type="ECO:0000256" key="11">
    <source>
        <dbReference type="RuleBase" id="RU003657"/>
    </source>
</evidence>
<keyword evidence="5 11" id="KW-0028">Amino-acid biosynthesis</keyword>
<organism evidence="12 13">
    <name type="scientific">Flavihumibacter petaseus NBRC 106054</name>
    <dbReference type="NCBI Taxonomy" id="1220578"/>
    <lineage>
        <taxon>Bacteria</taxon>
        <taxon>Pseudomonadati</taxon>
        <taxon>Bacteroidota</taxon>
        <taxon>Chitinophagia</taxon>
        <taxon>Chitinophagales</taxon>
        <taxon>Chitinophagaceae</taxon>
        <taxon>Flavihumibacter</taxon>
    </lineage>
</organism>
<keyword evidence="6 11" id="KW-0368">Histidine biosynthesis</keyword>
<reference evidence="12 13" key="1">
    <citation type="submission" date="2015-04" db="EMBL/GenBank/DDBJ databases">
        <title>Whole genome shotgun sequence of Flavihumibacter petaseus NBRC 106054.</title>
        <authorList>
            <person name="Miyazawa S."/>
            <person name="Hosoyama A."/>
            <person name="Hashimoto M."/>
            <person name="Noguchi M."/>
            <person name="Tsuchikane K."/>
            <person name="Ohji S."/>
            <person name="Yamazoe A."/>
            <person name="Ichikawa N."/>
            <person name="Kimura A."/>
            <person name="Fujita N."/>
        </authorList>
    </citation>
    <scope>NUCLEOTIDE SEQUENCE [LARGE SCALE GENOMIC DNA]</scope>
    <source>
        <strain evidence="12 13">NBRC 106054</strain>
    </source>
</reference>
<evidence type="ECO:0000256" key="1">
    <source>
        <dbReference type="ARBA" id="ARBA00005091"/>
    </source>
</evidence>
<dbReference type="InterPro" id="IPR006062">
    <property type="entry name" value="His_biosynth"/>
</dbReference>
<evidence type="ECO:0000256" key="10">
    <source>
        <dbReference type="ARBA" id="ARBA00047838"/>
    </source>
</evidence>
<comment type="caution">
    <text evidence="12">The sequence shown here is derived from an EMBL/GenBank/DDBJ whole genome shotgun (WGS) entry which is preliminary data.</text>
</comment>
<evidence type="ECO:0000256" key="4">
    <source>
        <dbReference type="ARBA" id="ARBA00012809"/>
    </source>
</evidence>
<evidence type="ECO:0000256" key="8">
    <source>
        <dbReference type="ARBA" id="ARBA00025475"/>
    </source>
</evidence>
<dbReference type="OrthoDB" id="9781903at2"/>
<dbReference type="EC" id="4.3.2.10" evidence="4"/>
<comment type="similarity">
    <text evidence="2 11">Belongs to the HisA/HisF family.</text>
</comment>
<accession>A0A0E9N5H2</accession>
<dbReference type="PANTHER" id="PTHR21235:SF2">
    <property type="entry name" value="IMIDAZOLE GLYCEROL PHOSPHATE SYNTHASE HISHF"/>
    <property type="match status" value="1"/>
</dbReference>
<evidence type="ECO:0000256" key="2">
    <source>
        <dbReference type="ARBA" id="ARBA00009667"/>
    </source>
</evidence>
<dbReference type="InterPro" id="IPR011060">
    <property type="entry name" value="RibuloseP-bd_barrel"/>
</dbReference>
<protein>
    <recommendedName>
        <fullName evidence="4">imidazole glycerol-phosphate synthase</fullName>
        <ecNumber evidence="4">4.3.2.10</ecNumber>
    </recommendedName>
    <alternativeName>
        <fullName evidence="9">IGP synthase cyclase subunit</fullName>
    </alternativeName>
</protein>
<dbReference type="PANTHER" id="PTHR21235">
    <property type="entry name" value="IMIDAZOLE GLYCEROL PHOSPHATE SYNTHASE SUBUNIT HISF/H IGP SYNTHASE SUBUNIT HISF/H"/>
    <property type="match status" value="1"/>
</dbReference>
<evidence type="ECO:0000256" key="6">
    <source>
        <dbReference type="ARBA" id="ARBA00023102"/>
    </source>
</evidence>
<evidence type="ECO:0000313" key="13">
    <source>
        <dbReference type="Proteomes" id="UP000033121"/>
    </source>
</evidence>
<evidence type="ECO:0000313" key="12">
    <source>
        <dbReference type="EMBL" id="GAO45217.1"/>
    </source>
</evidence>
<dbReference type="Pfam" id="PF00977">
    <property type="entry name" value="His_biosynth"/>
    <property type="match status" value="1"/>
</dbReference>
<comment type="subunit">
    <text evidence="3">Heterodimer of HisH and HisF.</text>
</comment>
<evidence type="ECO:0000256" key="9">
    <source>
        <dbReference type="ARBA" id="ARBA00030264"/>
    </source>
</evidence>